<dbReference type="PANTHER" id="PTHR40455:SF1">
    <property type="entry name" value="ANTITOXIN HIGA"/>
    <property type="match status" value="1"/>
</dbReference>
<dbReference type="PROSITE" id="PS50943">
    <property type="entry name" value="HTH_CROC1"/>
    <property type="match status" value="1"/>
</dbReference>
<organism evidence="2 3">
    <name type="scientific">Candidatus Gallionella acididurans</name>
    <dbReference type="NCBI Taxonomy" id="1796491"/>
    <lineage>
        <taxon>Bacteria</taxon>
        <taxon>Pseudomonadati</taxon>
        <taxon>Pseudomonadota</taxon>
        <taxon>Betaproteobacteria</taxon>
        <taxon>Nitrosomonadales</taxon>
        <taxon>Gallionellaceae</taxon>
        <taxon>Gallionella</taxon>
    </lineage>
</organism>
<gene>
    <name evidence="2" type="ORF">AWT59_1354</name>
</gene>
<dbReference type="EMBL" id="LSLI01000027">
    <property type="protein sequence ID" value="KXS32521.1"/>
    <property type="molecule type" value="Genomic_DNA"/>
</dbReference>
<dbReference type="InterPro" id="IPR001387">
    <property type="entry name" value="Cro/C1-type_HTH"/>
</dbReference>
<evidence type="ECO:0000313" key="3">
    <source>
        <dbReference type="Proteomes" id="UP000070578"/>
    </source>
</evidence>
<evidence type="ECO:0000313" key="2">
    <source>
        <dbReference type="EMBL" id="KXS32521.1"/>
    </source>
</evidence>
<reference evidence="2 3" key="1">
    <citation type="submission" date="2016-02" db="EMBL/GenBank/DDBJ databases">
        <authorList>
            <person name="Wen L."/>
            <person name="He K."/>
            <person name="Yang H."/>
        </authorList>
    </citation>
    <scope>NUCLEOTIDE SEQUENCE [LARGE SCALE GENOMIC DNA]</scope>
    <source>
        <strain evidence="2">ShG14-8</strain>
    </source>
</reference>
<name>A0A139BU85_9PROT</name>
<dbReference type="Gene3D" id="1.10.260.40">
    <property type="entry name" value="lambda repressor-like DNA-binding domains"/>
    <property type="match status" value="1"/>
</dbReference>
<dbReference type="PANTHER" id="PTHR40455">
    <property type="entry name" value="ANTITOXIN HIGA"/>
    <property type="match status" value="1"/>
</dbReference>
<dbReference type="GO" id="GO:0006355">
    <property type="term" value="P:regulation of DNA-templated transcription"/>
    <property type="evidence" value="ECO:0007669"/>
    <property type="project" value="InterPro"/>
</dbReference>
<keyword evidence="2" id="KW-0238">DNA-binding</keyword>
<feature type="domain" description="HTH cro/C1-type" evidence="1">
    <location>
        <begin position="87"/>
        <end position="140"/>
    </location>
</feature>
<dbReference type="InterPro" id="IPR010982">
    <property type="entry name" value="Lambda_DNA-bd_dom_sf"/>
</dbReference>
<dbReference type="Proteomes" id="UP000070578">
    <property type="component" value="Unassembled WGS sequence"/>
</dbReference>
<dbReference type="SMART" id="SM00530">
    <property type="entry name" value="HTH_XRE"/>
    <property type="match status" value="1"/>
</dbReference>
<reference evidence="2 3" key="2">
    <citation type="submission" date="2016-03" db="EMBL/GenBank/DDBJ databases">
        <title>New uncultured bacterium of the family Gallionellaceae from acid mine drainage: description and reconstruction of genome based on metagenomic analysis of microbial community.</title>
        <authorList>
            <person name="Kadnikov V."/>
            <person name="Ivasenko D."/>
            <person name="Beletsky A."/>
            <person name="Mardanov A."/>
            <person name="Danilova E."/>
            <person name="Pimenov N."/>
            <person name="Karnachuk O."/>
            <person name="Ravin N."/>
        </authorList>
    </citation>
    <scope>NUCLEOTIDE SEQUENCE [LARGE SCALE GENOMIC DNA]</scope>
    <source>
        <strain evidence="2">ShG14-8</strain>
    </source>
</reference>
<accession>A0A139BU85</accession>
<protein>
    <submittedName>
        <fullName evidence="2">Putative DNA-binding transcriptional regulator</fullName>
    </submittedName>
</protein>
<comment type="caution">
    <text evidence="2">The sequence shown here is derived from an EMBL/GenBank/DDBJ whole genome shotgun (WGS) entry which is preliminary data.</text>
</comment>
<dbReference type="AlphaFoldDB" id="A0A139BU85"/>
<dbReference type="GO" id="GO:0001046">
    <property type="term" value="F:core promoter sequence-specific DNA binding"/>
    <property type="evidence" value="ECO:0007669"/>
    <property type="project" value="TreeGrafter"/>
</dbReference>
<sequence>MNTLVIDPKAIAPAWHSLEKALSFKVGTIHNKTQYKQAVNLMNGVLDIVGDNEKHELAGLLELLGQLVEDYEKEHHVIPDAVPREVLRLMMEQNGLKQTDLADEIGRQSVVSEILSGKRGINARQARALAARFHISAAAFI</sequence>
<evidence type="ECO:0000259" key="1">
    <source>
        <dbReference type="PROSITE" id="PS50943"/>
    </source>
</evidence>
<dbReference type="Pfam" id="PF01381">
    <property type="entry name" value="HTH_3"/>
    <property type="match status" value="1"/>
</dbReference>
<dbReference type="CDD" id="cd00093">
    <property type="entry name" value="HTH_XRE"/>
    <property type="match status" value="1"/>
</dbReference>
<dbReference type="InterPro" id="IPR039060">
    <property type="entry name" value="Antitox_HigA"/>
</dbReference>
<dbReference type="SUPFAM" id="SSF47413">
    <property type="entry name" value="lambda repressor-like DNA-binding domains"/>
    <property type="match status" value="1"/>
</dbReference>
<proteinExistence type="predicted"/>